<name>A0AAD7XDU1_9APHY</name>
<dbReference type="Proteomes" id="UP001215151">
    <property type="component" value="Unassembled WGS sequence"/>
</dbReference>
<dbReference type="AlphaFoldDB" id="A0AAD7XDU1"/>
<accession>A0AAD7XDU1</accession>
<gene>
    <name evidence="2" type="ORF">ONZ51_g3112</name>
</gene>
<proteinExistence type="predicted"/>
<evidence type="ECO:0000256" key="1">
    <source>
        <dbReference type="SAM" id="MobiDB-lite"/>
    </source>
</evidence>
<feature type="region of interest" description="Disordered" evidence="1">
    <location>
        <begin position="1"/>
        <end position="85"/>
    </location>
</feature>
<feature type="compositionally biased region" description="Basic residues" evidence="1">
    <location>
        <begin position="114"/>
        <end position="126"/>
    </location>
</feature>
<feature type="region of interest" description="Disordered" evidence="1">
    <location>
        <begin position="113"/>
        <end position="133"/>
    </location>
</feature>
<sequence>MAQSANKENRAVTTLTAPVSSTGKTGQKVSSSKTSTRNRSGPNDSEKHLQAKGTSAPAHTTKQSGKKKNNKRNYEESQGGRERAEELEAEIAALRAAIGEERAARKELEESMRKMKTHHKKPRLIPKPRGSVGHGLKLRKEMKLTNNRQLYLDCLTTVRDLCLAGRLDWKKGIKEQDVGALGDLYELARTEQPYLARFENDWATAQILIQFMANRRKNALNKGRVVATRDADGRRILKTVKVVRKVAGEDEDAGEGTRGASDGDSNQDDLGEDNGLDNGYGDDEEDPGDDELEYGDGEDVDERQPEDDDEPEDENSWEEQPAGDDSGPGSDDDSGSHNVPPAKRRKIGNVLAV</sequence>
<evidence type="ECO:0000313" key="3">
    <source>
        <dbReference type="Proteomes" id="UP001215151"/>
    </source>
</evidence>
<organism evidence="2 3">
    <name type="scientific">Trametes cubensis</name>
    <dbReference type="NCBI Taxonomy" id="1111947"/>
    <lineage>
        <taxon>Eukaryota</taxon>
        <taxon>Fungi</taxon>
        <taxon>Dikarya</taxon>
        <taxon>Basidiomycota</taxon>
        <taxon>Agaricomycotina</taxon>
        <taxon>Agaricomycetes</taxon>
        <taxon>Polyporales</taxon>
        <taxon>Polyporaceae</taxon>
        <taxon>Trametes</taxon>
    </lineage>
</organism>
<evidence type="ECO:0000313" key="2">
    <source>
        <dbReference type="EMBL" id="KAJ8489155.1"/>
    </source>
</evidence>
<reference evidence="2" key="1">
    <citation type="submission" date="2022-11" db="EMBL/GenBank/DDBJ databases">
        <title>Genome Sequence of Cubamyces cubensis.</title>
        <authorList>
            <person name="Buettner E."/>
        </authorList>
    </citation>
    <scope>NUCLEOTIDE SEQUENCE</scope>
    <source>
        <strain evidence="2">MPL-01</strain>
    </source>
</reference>
<comment type="caution">
    <text evidence="2">The sequence shown here is derived from an EMBL/GenBank/DDBJ whole genome shotgun (WGS) entry which is preliminary data.</text>
</comment>
<feature type="region of interest" description="Disordered" evidence="1">
    <location>
        <begin position="247"/>
        <end position="353"/>
    </location>
</feature>
<feature type="compositionally biased region" description="Acidic residues" evidence="1">
    <location>
        <begin position="265"/>
        <end position="317"/>
    </location>
</feature>
<protein>
    <submittedName>
        <fullName evidence="2">Uncharacterized protein</fullName>
    </submittedName>
</protein>
<feature type="compositionally biased region" description="Basic and acidic residues" evidence="1">
    <location>
        <begin position="72"/>
        <end position="85"/>
    </location>
</feature>
<feature type="compositionally biased region" description="Polar residues" evidence="1">
    <location>
        <begin position="1"/>
        <end position="43"/>
    </location>
</feature>
<keyword evidence="3" id="KW-1185">Reference proteome</keyword>
<dbReference type="EMBL" id="JAPEVG010000053">
    <property type="protein sequence ID" value="KAJ8489155.1"/>
    <property type="molecule type" value="Genomic_DNA"/>
</dbReference>